<evidence type="ECO:0000256" key="4">
    <source>
        <dbReference type="ARBA" id="ARBA00022692"/>
    </source>
</evidence>
<feature type="repeat" description="Solcar" evidence="9">
    <location>
        <begin position="174"/>
        <end position="263"/>
    </location>
</feature>
<dbReference type="Gene3D" id="1.50.40.10">
    <property type="entry name" value="Mitochondrial carrier domain"/>
    <property type="match status" value="1"/>
</dbReference>
<comment type="similarity">
    <text evidence="2 10">Belongs to the mitochondrial carrier (TC 2.A.29) family.</text>
</comment>
<accession>A0A061QX03</accession>
<dbReference type="GO" id="GO:0031966">
    <property type="term" value="C:mitochondrial membrane"/>
    <property type="evidence" value="ECO:0007669"/>
    <property type="project" value="UniProtKB-SubCell"/>
</dbReference>
<evidence type="ECO:0000256" key="10">
    <source>
        <dbReference type="RuleBase" id="RU000488"/>
    </source>
</evidence>
<organism evidence="12">
    <name type="scientific">Tetraselmis sp. GSL018</name>
    <dbReference type="NCBI Taxonomy" id="582737"/>
    <lineage>
        <taxon>Eukaryota</taxon>
        <taxon>Viridiplantae</taxon>
        <taxon>Chlorophyta</taxon>
        <taxon>core chlorophytes</taxon>
        <taxon>Chlorodendrophyceae</taxon>
        <taxon>Chlorodendrales</taxon>
        <taxon>Chlorodendraceae</taxon>
        <taxon>Tetraselmis</taxon>
    </lineage>
</organism>
<dbReference type="EMBL" id="GBEZ01027784">
    <property type="protein sequence ID" value="JAC59568.1"/>
    <property type="molecule type" value="Transcribed_RNA"/>
</dbReference>
<dbReference type="InterPro" id="IPR049563">
    <property type="entry name" value="TXTP-like"/>
</dbReference>
<reference evidence="12" key="1">
    <citation type="submission" date="2014-05" db="EMBL/GenBank/DDBJ databases">
        <title>The transcriptome of the halophilic microalga Tetraselmis sp. GSL018 isolated from the Great Salt Lake, Utah.</title>
        <authorList>
            <person name="Jinkerson R.E."/>
            <person name="D'Adamo S."/>
            <person name="Posewitz M.C."/>
        </authorList>
    </citation>
    <scope>NUCLEOTIDE SEQUENCE</scope>
    <source>
        <strain evidence="12">GSL018</strain>
    </source>
</reference>
<dbReference type="InterPro" id="IPR023395">
    <property type="entry name" value="MCP_dom_sf"/>
</dbReference>
<feature type="repeat" description="Solcar" evidence="9">
    <location>
        <begin position="86"/>
        <end position="163"/>
    </location>
</feature>
<dbReference type="PANTHER" id="PTHR45788">
    <property type="entry name" value="SUCCINATE/FUMARATE MITOCHONDRIAL TRANSPORTER-RELATED"/>
    <property type="match status" value="1"/>
</dbReference>
<dbReference type="PANTHER" id="PTHR45788:SF4">
    <property type="entry name" value="TRICARBOXYLATE TRANSPORT PROTEIN, MITOCHONDRIAL"/>
    <property type="match status" value="1"/>
</dbReference>
<protein>
    <submittedName>
        <fullName evidence="12">Mitochondrial carrier family</fullName>
    </submittedName>
</protein>
<dbReference type="AlphaFoldDB" id="A0A061QX03"/>
<evidence type="ECO:0000313" key="11">
    <source>
        <dbReference type="EMBL" id="JAC59568.1"/>
    </source>
</evidence>
<dbReference type="GO" id="GO:0006843">
    <property type="term" value="P:mitochondrial citrate transmembrane transport"/>
    <property type="evidence" value="ECO:0007669"/>
    <property type="project" value="TreeGrafter"/>
</dbReference>
<keyword evidence="7" id="KW-0496">Mitochondrion</keyword>
<evidence type="ECO:0000256" key="1">
    <source>
        <dbReference type="ARBA" id="ARBA00004225"/>
    </source>
</evidence>
<proteinExistence type="inferred from homology"/>
<evidence type="ECO:0000313" key="12">
    <source>
        <dbReference type="EMBL" id="JAC64233.1"/>
    </source>
</evidence>
<keyword evidence="3 10" id="KW-0813">Transport</keyword>
<dbReference type="InterPro" id="IPR018108">
    <property type="entry name" value="MCP_transmembrane"/>
</dbReference>
<keyword evidence="6" id="KW-1133">Transmembrane helix</keyword>
<dbReference type="GO" id="GO:0071913">
    <property type="term" value="F:citrate secondary active transmembrane transporter activity"/>
    <property type="evidence" value="ECO:0007669"/>
    <property type="project" value="TreeGrafter"/>
</dbReference>
<keyword evidence="4 9" id="KW-0812">Transmembrane</keyword>
<evidence type="ECO:0000256" key="3">
    <source>
        <dbReference type="ARBA" id="ARBA00022448"/>
    </source>
</evidence>
<evidence type="ECO:0000256" key="8">
    <source>
        <dbReference type="ARBA" id="ARBA00023136"/>
    </source>
</evidence>
<keyword evidence="8 9" id="KW-0472">Membrane</keyword>
<name>A0A061QX03_9CHLO</name>
<evidence type="ECO:0000256" key="7">
    <source>
        <dbReference type="ARBA" id="ARBA00023128"/>
    </source>
</evidence>
<evidence type="ECO:0000256" key="9">
    <source>
        <dbReference type="PROSITE-ProRule" id="PRU00282"/>
    </source>
</evidence>
<dbReference type="Pfam" id="PF00153">
    <property type="entry name" value="Mito_carr"/>
    <property type="match status" value="1"/>
</dbReference>
<evidence type="ECO:0000256" key="5">
    <source>
        <dbReference type="ARBA" id="ARBA00022737"/>
    </source>
</evidence>
<keyword evidence="5" id="KW-0677">Repeat</keyword>
<comment type="subcellular location">
    <subcellularLocation>
        <location evidence="1">Mitochondrion membrane</location>
        <topology evidence="1">Multi-pass membrane protein</topology>
    </subcellularLocation>
</comment>
<evidence type="ECO:0000256" key="6">
    <source>
        <dbReference type="ARBA" id="ARBA00022989"/>
    </source>
</evidence>
<dbReference type="PROSITE" id="PS50920">
    <property type="entry name" value="SOLCAR"/>
    <property type="match status" value="2"/>
</dbReference>
<dbReference type="SUPFAM" id="SSF103506">
    <property type="entry name" value="Mitochondrial carrier"/>
    <property type="match status" value="1"/>
</dbReference>
<dbReference type="EMBL" id="GBEZ01022614">
    <property type="protein sequence ID" value="JAC64233.1"/>
    <property type="molecule type" value="Transcribed_RNA"/>
</dbReference>
<evidence type="ECO:0000256" key="2">
    <source>
        <dbReference type="ARBA" id="ARBA00006375"/>
    </source>
</evidence>
<sequence length="273" mass="28300">MTESFQQTLVGAFAGTVEVTAMQPTIAIKNALQERRPIPFSVTGLYRGYGINVGTMAPITAFQFGAANAYSELFRAVFTRSPRGKESVMCAAAGGASSVAVSGPAELLVIQQQRAGITSAEAVKRVVGGYGLTALYKGGVATACRDGLVVASMLGLCPVFVAELEALDATKGLSKSTKLAVGATAAGMVGTGFSMPFDAAKTLQQANLDKELSPEYATLRGTLSKIYGDAGLTGLYSGTLPRGFRIICAAFILNTVKDWANEMIGARGEGTSK</sequence>
<gene>
    <name evidence="12" type="ORF">TSPGSL018_18762</name>
    <name evidence="11" type="ORF">TSPGSL018_31108</name>
</gene>